<feature type="region of interest" description="Disordered" evidence="2">
    <location>
        <begin position="357"/>
        <end position="376"/>
    </location>
</feature>
<evidence type="ECO:0000313" key="5">
    <source>
        <dbReference type="Proteomes" id="UP000671862"/>
    </source>
</evidence>
<dbReference type="Proteomes" id="UP000671862">
    <property type="component" value="Chromosome"/>
</dbReference>
<dbReference type="PANTHER" id="PTHR36700">
    <property type="entry name" value="CRISPR SYSTEM CMR SUBUNIT CMR4"/>
    <property type="match status" value="1"/>
</dbReference>
<evidence type="ECO:0000256" key="2">
    <source>
        <dbReference type="SAM" id="MobiDB-lite"/>
    </source>
</evidence>
<keyword evidence="5" id="KW-1185">Reference proteome</keyword>
<organism evidence="4 5">
    <name type="scientific">Thermosipho ferrireducens</name>
    <dbReference type="NCBI Taxonomy" id="2571116"/>
    <lineage>
        <taxon>Bacteria</taxon>
        <taxon>Thermotogati</taxon>
        <taxon>Thermotogota</taxon>
        <taxon>Thermotogae</taxon>
        <taxon>Thermotogales</taxon>
        <taxon>Fervidobacteriaceae</taxon>
        <taxon>Thermosipho</taxon>
    </lineage>
</organism>
<sequence length="376" mass="42459">MSENQKVKNNLVKELKIFALTMDPVYIGTGGYTIGRVDNTIVREPITRIPKIPGSSLAGVWRYYVALKLHEFLKEEYRISKRKRKDKDIEEIFSQKKKWVLFEGNRYIGIKCAGQDDKPQLNFDDSQFEQKAHCGHCIVCKSFGFSKKDLSWQGLLFFSDLNIFLFPVHTMYGVKWITTASKLKELGIQTDSPGKEKVLANGVDNQHINLGWLYLEIEREHNIDCELLNKNFGSLVQSEDQSKSVFQDEDIIVVPENLISQIINSNLEVRTSVSIDPITGAAKEGALFTSEAIPRGTVLYGNIRIFDKSQFNGINDKLKDLPAKEDIEEALKDSKHFFETLGIGGMTTRGFGRIKIELSDSNDDSETEGDSKGGDS</sequence>
<evidence type="ECO:0000259" key="3">
    <source>
        <dbReference type="Pfam" id="PF03787"/>
    </source>
</evidence>
<evidence type="ECO:0000313" key="4">
    <source>
        <dbReference type="EMBL" id="QTA38172.1"/>
    </source>
</evidence>
<reference evidence="4 5" key="1">
    <citation type="submission" date="2021-03" db="EMBL/GenBank/DDBJ databases">
        <title>Thermosipho ferrireducens sp.nov., an anaerobic thermophilic iron-reducing bacterium isolated from a deep-sea hydrothermal sulfide deposits.</title>
        <authorList>
            <person name="Zeng X."/>
            <person name="Chen Y."/>
            <person name="Shao Z."/>
        </authorList>
    </citation>
    <scope>NUCLEOTIDE SEQUENCE [LARGE SCALE GENOMIC DNA]</scope>
    <source>
        <strain evidence="4 5">JL129W03</strain>
    </source>
</reference>
<protein>
    <recommendedName>
        <fullName evidence="3">CRISPR type III-associated protein domain-containing protein</fullName>
    </recommendedName>
</protein>
<evidence type="ECO:0000256" key="1">
    <source>
        <dbReference type="ARBA" id="ARBA00023118"/>
    </source>
</evidence>
<proteinExistence type="predicted"/>
<name>A0ABX7S6G1_9BACT</name>
<gene>
    <name evidence="4" type="ORF">JYK00_01125</name>
</gene>
<dbReference type="InterPro" id="IPR013410">
    <property type="entry name" value="CRISPR-assoc_RAMP_Cmr4"/>
</dbReference>
<accession>A0ABX7S6G1</accession>
<dbReference type="RefSeq" id="WP_207566893.1">
    <property type="nucleotide sequence ID" value="NZ_CP071446.1"/>
</dbReference>
<dbReference type="InterPro" id="IPR005537">
    <property type="entry name" value="RAMP_III_fam"/>
</dbReference>
<keyword evidence="1" id="KW-0051">Antiviral defense</keyword>
<feature type="domain" description="CRISPR type III-associated protein" evidence="3">
    <location>
        <begin position="21"/>
        <end position="355"/>
    </location>
</feature>
<dbReference type="EMBL" id="CP071446">
    <property type="protein sequence ID" value="QTA38172.1"/>
    <property type="molecule type" value="Genomic_DNA"/>
</dbReference>
<dbReference type="PANTHER" id="PTHR36700:SF1">
    <property type="entry name" value="CRISPR SYSTEM CMR SUBUNIT CMR4"/>
    <property type="match status" value="1"/>
</dbReference>
<dbReference type="Pfam" id="PF03787">
    <property type="entry name" value="RAMPs"/>
    <property type="match status" value="1"/>
</dbReference>